<comment type="similarity">
    <text evidence="2">Belongs to the binding-protein-dependent transport system permease family. CysTW subfamily.</text>
</comment>
<evidence type="ECO:0000256" key="9">
    <source>
        <dbReference type="SAM" id="Phobius"/>
    </source>
</evidence>
<dbReference type="Gene3D" id="1.10.3720.10">
    <property type="entry name" value="MetI-like"/>
    <property type="match status" value="1"/>
</dbReference>
<evidence type="ECO:0000313" key="11">
    <source>
        <dbReference type="EMBL" id="MFC0080645.1"/>
    </source>
</evidence>
<evidence type="ECO:0000256" key="3">
    <source>
        <dbReference type="ARBA" id="ARBA00022448"/>
    </source>
</evidence>
<evidence type="ECO:0000313" key="12">
    <source>
        <dbReference type="Proteomes" id="UP001589788"/>
    </source>
</evidence>
<protein>
    <submittedName>
        <fullName evidence="11">ABC transporter permease</fullName>
    </submittedName>
</protein>
<feature type="transmembrane region" description="Helical" evidence="9">
    <location>
        <begin position="286"/>
        <end position="308"/>
    </location>
</feature>
<proteinExistence type="inferred from homology"/>
<dbReference type="RefSeq" id="WP_377787064.1">
    <property type="nucleotide sequence ID" value="NZ_JBHLYQ010000002.1"/>
</dbReference>
<sequence>MALGLRLAGPTGEVDERPADEPGSALERSGSRGVLARRILRLPLTGLLPLFAYLTLFFVVPTVGVLVQAFQGPGGRPSLANLRAATTGVYLHALVVSVELSTVSAVVAAVLGTLAVVALTGKRGGPLSRLAAGLAAVLANTGGIPLAFAFIATLGNFGVVTGLLGHLGLDPYRHGFTLYSVTGLVVVYQYFLIPMMVLVMLPAVEGLRREWREAAESLGATGPRYWRHVGLPLLAPTFLSGLLVLFADAFAAYATAAALAGGVIPLVPLDIGNLVSGNVVANQANLGDALGVEMVVLVVLVASCYSLVVRRRARWLR</sequence>
<comment type="caution">
    <text evidence="11">The sequence shown here is derived from an EMBL/GenBank/DDBJ whole genome shotgun (WGS) entry which is preliminary data.</text>
</comment>
<name>A0ABV6BYY3_9ACTN</name>
<dbReference type="CDD" id="cd06261">
    <property type="entry name" value="TM_PBP2"/>
    <property type="match status" value="1"/>
</dbReference>
<keyword evidence="6 9" id="KW-1133">Transmembrane helix</keyword>
<keyword evidence="3" id="KW-0813">Transport</keyword>
<dbReference type="Proteomes" id="UP001589788">
    <property type="component" value="Unassembled WGS sequence"/>
</dbReference>
<keyword evidence="4" id="KW-1003">Cell membrane</keyword>
<dbReference type="PANTHER" id="PTHR42929:SF1">
    <property type="entry name" value="INNER MEMBRANE ABC TRANSPORTER PERMEASE PROTEIN YDCU-RELATED"/>
    <property type="match status" value="1"/>
</dbReference>
<comment type="subcellular location">
    <subcellularLocation>
        <location evidence="1">Cell membrane</location>
        <topology evidence="1">Multi-pass membrane protein</topology>
    </subcellularLocation>
</comment>
<keyword evidence="12" id="KW-1185">Reference proteome</keyword>
<dbReference type="InterPro" id="IPR035906">
    <property type="entry name" value="MetI-like_sf"/>
</dbReference>
<feature type="transmembrane region" description="Helical" evidence="9">
    <location>
        <begin position="47"/>
        <end position="70"/>
    </location>
</feature>
<evidence type="ECO:0000256" key="5">
    <source>
        <dbReference type="ARBA" id="ARBA00022692"/>
    </source>
</evidence>
<evidence type="ECO:0000256" key="1">
    <source>
        <dbReference type="ARBA" id="ARBA00004651"/>
    </source>
</evidence>
<dbReference type="InterPro" id="IPR000515">
    <property type="entry name" value="MetI-like"/>
</dbReference>
<dbReference type="EMBL" id="JBHLYQ010000002">
    <property type="protein sequence ID" value="MFC0080645.1"/>
    <property type="molecule type" value="Genomic_DNA"/>
</dbReference>
<dbReference type="SUPFAM" id="SSF161098">
    <property type="entry name" value="MetI-like"/>
    <property type="match status" value="1"/>
</dbReference>
<accession>A0ABV6BYY3</accession>
<feature type="transmembrane region" description="Helical" evidence="9">
    <location>
        <begin position="90"/>
        <end position="119"/>
    </location>
</feature>
<feature type="domain" description="ABC transmembrane type-1" evidence="10">
    <location>
        <begin position="94"/>
        <end position="309"/>
    </location>
</feature>
<evidence type="ECO:0000259" key="10">
    <source>
        <dbReference type="PROSITE" id="PS50928"/>
    </source>
</evidence>
<dbReference type="PANTHER" id="PTHR42929">
    <property type="entry name" value="INNER MEMBRANE ABC TRANSPORTER PERMEASE PROTEIN YDCU-RELATED-RELATED"/>
    <property type="match status" value="1"/>
</dbReference>
<evidence type="ECO:0000256" key="2">
    <source>
        <dbReference type="ARBA" id="ARBA00007069"/>
    </source>
</evidence>
<keyword evidence="5 9" id="KW-0812">Transmembrane</keyword>
<feature type="transmembrane region" description="Helical" evidence="9">
    <location>
        <begin position="233"/>
        <end position="266"/>
    </location>
</feature>
<evidence type="ECO:0000256" key="8">
    <source>
        <dbReference type="SAM" id="MobiDB-lite"/>
    </source>
</evidence>
<evidence type="ECO:0000256" key="6">
    <source>
        <dbReference type="ARBA" id="ARBA00022989"/>
    </source>
</evidence>
<feature type="transmembrane region" description="Helical" evidence="9">
    <location>
        <begin position="177"/>
        <end position="201"/>
    </location>
</feature>
<evidence type="ECO:0000256" key="4">
    <source>
        <dbReference type="ARBA" id="ARBA00022475"/>
    </source>
</evidence>
<evidence type="ECO:0000256" key="7">
    <source>
        <dbReference type="ARBA" id="ARBA00023136"/>
    </source>
</evidence>
<feature type="region of interest" description="Disordered" evidence="8">
    <location>
        <begin position="1"/>
        <end position="27"/>
    </location>
</feature>
<reference evidence="11 12" key="1">
    <citation type="submission" date="2024-09" db="EMBL/GenBank/DDBJ databases">
        <authorList>
            <person name="Sun Q."/>
            <person name="Mori K."/>
        </authorList>
    </citation>
    <scope>NUCLEOTIDE SEQUENCE [LARGE SCALE GENOMIC DNA]</scope>
    <source>
        <strain evidence="11 12">JCM 15389</strain>
    </source>
</reference>
<gene>
    <name evidence="11" type="ORF">ACFFRE_00545</name>
</gene>
<organism evidence="11 12">
    <name type="scientific">Aciditerrimonas ferrireducens</name>
    <dbReference type="NCBI Taxonomy" id="667306"/>
    <lineage>
        <taxon>Bacteria</taxon>
        <taxon>Bacillati</taxon>
        <taxon>Actinomycetota</taxon>
        <taxon>Acidimicrobiia</taxon>
        <taxon>Acidimicrobiales</taxon>
        <taxon>Acidimicrobiaceae</taxon>
        <taxon>Aciditerrimonas</taxon>
    </lineage>
</organism>
<keyword evidence="7 9" id="KW-0472">Membrane</keyword>
<dbReference type="PROSITE" id="PS50928">
    <property type="entry name" value="ABC_TM1"/>
    <property type="match status" value="1"/>
</dbReference>